<dbReference type="Gene3D" id="1.10.220.10">
    <property type="entry name" value="Annexin"/>
    <property type="match status" value="4"/>
</dbReference>
<evidence type="ECO:0000313" key="10">
    <source>
        <dbReference type="EMBL" id="ESU35387.1"/>
    </source>
</evidence>
<protein>
    <recommendedName>
        <fullName evidence="12">Alpha-7.2 giardin</fullName>
    </recommendedName>
</protein>
<dbReference type="InterPro" id="IPR008088">
    <property type="entry name" value="Alpha_giardin"/>
</dbReference>
<dbReference type="PROSITE" id="PS51897">
    <property type="entry name" value="ANNEXIN_2"/>
    <property type="match status" value="1"/>
</dbReference>
<keyword evidence="9" id="KW-0732">Signal</keyword>
<proteinExistence type="inferred from homology"/>
<evidence type="ECO:0000256" key="9">
    <source>
        <dbReference type="SAM" id="SignalP"/>
    </source>
</evidence>
<dbReference type="VEuPathDB" id="GiardiaDB:DHA2_154348"/>
<keyword evidence="7" id="KW-0041">Annexin</keyword>
<evidence type="ECO:0000256" key="3">
    <source>
        <dbReference type="ARBA" id="ARBA00022490"/>
    </source>
</evidence>
<dbReference type="PRINTS" id="PR01712">
    <property type="entry name" value="ALPHAGIARDIN"/>
</dbReference>
<dbReference type="InterPro" id="IPR018502">
    <property type="entry name" value="Annexin_repeat"/>
</dbReference>
<keyword evidence="3" id="KW-0963">Cytoplasm</keyword>
<dbReference type="PANTHER" id="PTHR10502:SF102">
    <property type="entry name" value="ANNEXIN B11"/>
    <property type="match status" value="1"/>
</dbReference>
<evidence type="ECO:0000256" key="8">
    <source>
        <dbReference type="ARBA" id="ARBA00025697"/>
    </source>
</evidence>
<feature type="signal peptide" evidence="9">
    <location>
        <begin position="1"/>
        <end position="23"/>
    </location>
</feature>
<dbReference type="VEuPathDB" id="GiardiaDB:QR46_4330"/>
<dbReference type="VEuPathDB" id="GiardiaDB:GL50581_2473"/>
<evidence type="ECO:0000256" key="2">
    <source>
        <dbReference type="ARBA" id="ARBA00007831"/>
    </source>
</evidence>
<evidence type="ECO:0000256" key="1">
    <source>
        <dbReference type="ARBA" id="ARBA00004245"/>
    </source>
</evidence>
<dbReference type="EMBL" id="AHGT01000085">
    <property type="protein sequence ID" value="ESU35387.1"/>
    <property type="molecule type" value="Genomic_DNA"/>
</dbReference>
<dbReference type="InterPro" id="IPR037104">
    <property type="entry name" value="Annexin_sf"/>
</dbReference>
<keyword evidence="4" id="KW-0493">Microtubule</keyword>
<dbReference type="VEuPathDB" id="GiardiaDB:GL50803_00103373"/>
<dbReference type="PANTHER" id="PTHR10502">
    <property type="entry name" value="ANNEXIN"/>
    <property type="match status" value="1"/>
</dbReference>
<dbReference type="GO" id="GO:0001786">
    <property type="term" value="F:phosphatidylserine binding"/>
    <property type="evidence" value="ECO:0007669"/>
    <property type="project" value="TreeGrafter"/>
</dbReference>
<dbReference type="SUPFAM" id="SSF47874">
    <property type="entry name" value="Annexin"/>
    <property type="match status" value="1"/>
</dbReference>
<evidence type="ECO:0000313" key="11">
    <source>
        <dbReference type="Proteomes" id="UP000018320"/>
    </source>
</evidence>
<comment type="function">
    <text evidence="8">Giardins are involved in parasite attachment to the intestinal mucosa and in the cytoskeletal disassembly and reassembly that marks the transition from infectious trophozoite to transmissible cyst. They may interact with other cytoskeletal proteins such as microtubules in the microribbons or crossbridges, to maintain the integrity of the ventral disk.</text>
</comment>
<dbReference type="GO" id="GO:0007010">
    <property type="term" value="P:cytoskeleton organization"/>
    <property type="evidence" value="ECO:0007669"/>
    <property type="project" value="InterPro"/>
</dbReference>
<feature type="chain" id="PRO_5004753122" description="Alpha-7.2 giardin" evidence="9">
    <location>
        <begin position="24"/>
        <end position="413"/>
    </location>
</feature>
<organism evidence="10 11">
    <name type="scientific">Giardia intestinalis</name>
    <name type="common">Giardia lamblia</name>
    <dbReference type="NCBI Taxonomy" id="5741"/>
    <lineage>
        <taxon>Eukaryota</taxon>
        <taxon>Metamonada</taxon>
        <taxon>Diplomonadida</taxon>
        <taxon>Hexamitidae</taxon>
        <taxon>Giardiinae</taxon>
        <taxon>Giardia</taxon>
    </lineage>
</organism>
<dbReference type="GO" id="GO:0005509">
    <property type="term" value="F:calcium ion binding"/>
    <property type="evidence" value="ECO:0007669"/>
    <property type="project" value="InterPro"/>
</dbReference>
<comment type="similarity">
    <text evidence="2">Belongs to the annexin family.</text>
</comment>
<dbReference type="GO" id="GO:0005737">
    <property type="term" value="C:cytoplasm"/>
    <property type="evidence" value="ECO:0007669"/>
    <property type="project" value="TreeGrafter"/>
</dbReference>
<dbReference type="AlphaFoldDB" id="V6TAB2"/>
<dbReference type="GO" id="GO:0005886">
    <property type="term" value="C:plasma membrane"/>
    <property type="evidence" value="ECO:0007669"/>
    <property type="project" value="TreeGrafter"/>
</dbReference>
<keyword evidence="5" id="KW-0677">Repeat</keyword>
<evidence type="ECO:0000256" key="5">
    <source>
        <dbReference type="ARBA" id="ARBA00022737"/>
    </source>
</evidence>
<reference evidence="11" key="1">
    <citation type="submission" date="2012-02" db="EMBL/GenBank/DDBJ databases">
        <title>Genome sequencing of Giardia lamblia Genotypes A2 and B isolates (DH and GS) and comparative analysis with the genomes of Genotypes A1 and E (WB and Pig).</title>
        <authorList>
            <person name="Adam R."/>
            <person name="Dahlstrom E."/>
            <person name="Martens C."/>
            <person name="Bruno D."/>
            <person name="Barbian K."/>
            <person name="Porcella S.F."/>
            <person name="Nash T."/>
        </authorList>
    </citation>
    <scope>NUCLEOTIDE SEQUENCE</scope>
    <source>
        <strain evidence="11">DH</strain>
    </source>
</reference>
<evidence type="ECO:0008006" key="12">
    <source>
        <dbReference type="Google" id="ProtNLM"/>
    </source>
</evidence>
<gene>
    <name evidence="10" type="ORF">DHA2_154348</name>
</gene>
<dbReference type="GO" id="GO:0005874">
    <property type="term" value="C:microtubule"/>
    <property type="evidence" value="ECO:0007669"/>
    <property type="project" value="UniProtKB-KW"/>
</dbReference>
<evidence type="ECO:0000256" key="4">
    <source>
        <dbReference type="ARBA" id="ARBA00022701"/>
    </source>
</evidence>
<dbReference type="Proteomes" id="UP000018320">
    <property type="component" value="Unassembled WGS sequence"/>
</dbReference>
<accession>V6TAB2</accession>
<comment type="caution">
    <text evidence="10">The sequence shown here is derived from an EMBL/GenBank/DDBJ whole genome shotgun (WGS) entry which is preliminary data.</text>
</comment>
<sequence>MHEASAFWFVPWTGLSCFSRSVASTMCRLAYGLAMIVGQHLLRGATAQAAGRAAALTCCFPYVWRHRLSSSTVAACTRAGLTYSPRPAPQPRCDKGRSIYWLDLCRPHAARNSSAKLKMAAAKATEIKALIDAKDMDGLARSVADFDDRQRAEIYAAFRAANGKTASEYLDALFKNGDYKDLMMIVLDDEIDVRCRLIKKAFKGGNDERCLTDTLLTTTPEIYARLKDRYHQLFGDDFESTLRKEIGSKTVWARMVNSWLAFCRSARNNVQGDAEALKAALIGVKHPDTDTVIRLLGTTVPSEWKQISEAFENIAKKTIEQALIEAYKGDDELALCCCNATLHCPARGAAYLMSLACQKKGDTDRCCRITGMLYDQAEQCKVLYAHYGNLAKDIRATMSKNLAEACCVLWHVM</sequence>
<name>V6TAB2_GIAIN</name>
<comment type="subcellular location">
    <subcellularLocation>
        <location evidence="1">Cytoplasm</location>
        <location evidence="1">Cytoskeleton</location>
    </subcellularLocation>
</comment>
<dbReference type="GO" id="GO:0005544">
    <property type="term" value="F:calcium-dependent phospholipid binding"/>
    <property type="evidence" value="ECO:0007669"/>
    <property type="project" value="InterPro"/>
</dbReference>
<reference evidence="10 11" key="2">
    <citation type="journal article" date="2013" name="Genome Biol. Evol.">
        <title>Genome sequencing of Giardia lamblia genotypes A2 and B isolates (DH and GS) and comparative analysis with the genomes of genotypes A1 and E (WB and Pig).</title>
        <authorList>
            <person name="Adam R.D."/>
            <person name="Dahlstrom E.W."/>
            <person name="Martens C.A."/>
            <person name="Bruno D.P."/>
            <person name="Barbian K.D."/>
            <person name="Ricklefs S.M."/>
            <person name="Hernandez M.M."/>
            <person name="Narla N.P."/>
            <person name="Patel R.B."/>
            <person name="Porcella S.F."/>
            <person name="Nash T.E."/>
        </authorList>
    </citation>
    <scope>NUCLEOTIDE SEQUENCE [LARGE SCALE GENOMIC DNA]</scope>
    <source>
        <strain evidence="10 11">DH</strain>
    </source>
</reference>
<evidence type="ECO:0000256" key="6">
    <source>
        <dbReference type="ARBA" id="ARBA00023212"/>
    </source>
</evidence>
<keyword evidence="6" id="KW-0206">Cytoskeleton</keyword>
<dbReference type="Pfam" id="PF22293">
    <property type="entry name" value="ANXE1_4th"/>
    <property type="match status" value="1"/>
</dbReference>
<evidence type="ECO:0000256" key="7">
    <source>
        <dbReference type="ARBA" id="ARBA00023216"/>
    </source>
</evidence>